<sequence>MIANYASVYLYTITHWGDPAYLKNQYWASHFGPIGMAALAQAFLVGRYWLLNKFITLALFFFITVALGGAFASAVTIAIFPKYSDRKRVIERITIPATTWLVAEAVTDISIAFALLLQLRKVKFSFKETRGLLDKLVTQTIQTGAAGATIALAVLVTFLANNASNVPTGIAYCIGRVYCLTMLANLNRRKIESAWSSKGTLSGASPETRGERGTQERSEGGDDYGGIHVHRTAVVHIETPQGFSIGSLKINPSQGGDRPAVAMEMKVDDSDSYSSQKKQDLFDE</sequence>
<keyword evidence="2" id="KW-0812">Transmembrane</keyword>
<organism evidence="4 5">
    <name type="scientific">Mycena albidolilacea</name>
    <dbReference type="NCBI Taxonomy" id="1033008"/>
    <lineage>
        <taxon>Eukaryota</taxon>
        <taxon>Fungi</taxon>
        <taxon>Dikarya</taxon>
        <taxon>Basidiomycota</taxon>
        <taxon>Agaricomycotina</taxon>
        <taxon>Agaricomycetes</taxon>
        <taxon>Agaricomycetidae</taxon>
        <taxon>Agaricales</taxon>
        <taxon>Marasmiineae</taxon>
        <taxon>Mycenaceae</taxon>
        <taxon>Mycena</taxon>
    </lineage>
</organism>
<reference evidence="4" key="1">
    <citation type="submission" date="2023-03" db="EMBL/GenBank/DDBJ databases">
        <title>Massive genome expansion in bonnet fungi (Mycena s.s.) driven by repeated elements and novel gene families across ecological guilds.</title>
        <authorList>
            <consortium name="Lawrence Berkeley National Laboratory"/>
            <person name="Harder C.B."/>
            <person name="Miyauchi S."/>
            <person name="Viragh M."/>
            <person name="Kuo A."/>
            <person name="Thoen E."/>
            <person name="Andreopoulos B."/>
            <person name="Lu D."/>
            <person name="Skrede I."/>
            <person name="Drula E."/>
            <person name="Henrissat B."/>
            <person name="Morin E."/>
            <person name="Kohler A."/>
            <person name="Barry K."/>
            <person name="LaButti K."/>
            <person name="Morin E."/>
            <person name="Salamov A."/>
            <person name="Lipzen A."/>
            <person name="Mereny Z."/>
            <person name="Hegedus B."/>
            <person name="Baldrian P."/>
            <person name="Stursova M."/>
            <person name="Weitz H."/>
            <person name="Taylor A."/>
            <person name="Grigoriev I.V."/>
            <person name="Nagy L.G."/>
            <person name="Martin F."/>
            <person name="Kauserud H."/>
        </authorList>
    </citation>
    <scope>NUCLEOTIDE SEQUENCE</scope>
    <source>
        <strain evidence="4">CBHHK002</strain>
    </source>
</reference>
<evidence type="ECO:0000259" key="3">
    <source>
        <dbReference type="Pfam" id="PF20152"/>
    </source>
</evidence>
<keyword evidence="5" id="KW-1185">Reference proteome</keyword>
<evidence type="ECO:0000313" key="4">
    <source>
        <dbReference type="EMBL" id="KAJ7354035.1"/>
    </source>
</evidence>
<dbReference type="AlphaFoldDB" id="A0AAD7ACA4"/>
<evidence type="ECO:0000313" key="5">
    <source>
        <dbReference type="Proteomes" id="UP001218218"/>
    </source>
</evidence>
<feature type="transmembrane region" description="Helical" evidence="2">
    <location>
        <begin position="31"/>
        <end position="50"/>
    </location>
</feature>
<dbReference type="InterPro" id="IPR045339">
    <property type="entry name" value="DUF6534"/>
</dbReference>
<dbReference type="Proteomes" id="UP001218218">
    <property type="component" value="Unassembled WGS sequence"/>
</dbReference>
<accession>A0AAD7ACA4</accession>
<feature type="domain" description="DUF6534" evidence="3">
    <location>
        <begin position="105"/>
        <end position="190"/>
    </location>
</feature>
<dbReference type="EMBL" id="JARIHO010000010">
    <property type="protein sequence ID" value="KAJ7354035.1"/>
    <property type="molecule type" value="Genomic_DNA"/>
</dbReference>
<comment type="caution">
    <text evidence="4">The sequence shown here is derived from an EMBL/GenBank/DDBJ whole genome shotgun (WGS) entry which is preliminary data.</text>
</comment>
<keyword evidence="2" id="KW-0472">Membrane</keyword>
<dbReference type="Pfam" id="PF20152">
    <property type="entry name" value="DUF6534"/>
    <property type="match status" value="1"/>
</dbReference>
<protein>
    <recommendedName>
        <fullName evidence="3">DUF6534 domain-containing protein</fullName>
    </recommendedName>
</protein>
<feature type="region of interest" description="Disordered" evidence="1">
    <location>
        <begin position="197"/>
        <end position="225"/>
    </location>
</feature>
<feature type="compositionally biased region" description="Basic and acidic residues" evidence="1">
    <location>
        <begin position="208"/>
        <end position="220"/>
    </location>
</feature>
<dbReference type="PANTHER" id="PTHR40465">
    <property type="entry name" value="CHROMOSOME 1, WHOLE GENOME SHOTGUN SEQUENCE"/>
    <property type="match status" value="1"/>
</dbReference>
<keyword evidence="2" id="KW-1133">Transmembrane helix</keyword>
<feature type="transmembrane region" description="Helical" evidence="2">
    <location>
        <begin position="57"/>
        <end position="80"/>
    </location>
</feature>
<name>A0AAD7ACA4_9AGAR</name>
<feature type="transmembrane region" description="Helical" evidence="2">
    <location>
        <begin position="100"/>
        <end position="119"/>
    </location>
</feature>
<proteinExistence type="predicted"/>
<gene>
    <name evidence="4" type="ORF">DFH08DRAFT_984251</name>
</gene>
<evidence type="ECO:0000256" key="1">
    <source>
        <dbReference type="SAM" id="MobiDB-lite"/>
    </source>
</evidence>
<feature type="region of interest" description="Disordered" evidence="1">
    <location>
        <begin position="246"/>
        <end position="284"/>
    </location>
</feature>
<evidence type="ECO:0000256" key="2">
    <source>
        <dbReference type="SAM" id="Phobius"/>
    </source>
</evidence>
<dbReference type="PANTHER" id="PTHR40465:SF1">
    <property type="entry name" value="DUF6534 DOMAIN-CONTAINING PROTEIN"/>
    <property type="match status" value="1"/>
</dbReference>